<dbReference type="AlphaFoldDB" id="A0A1Y2GYI6"/>
<dbReference type="InParanoid" id="A0A1Y2GYI6"/>
<dbReference type="RefSeq" id="XP_021885097.1">
    <property type="nucleotide sequence ID" value="XM_022026328.1"/>
</dbReference>
<evidence type="ECO:0000313" key="3">
    <source>
        <dbReference type="Proteomes" id="UP000193648"/>
    </source>
</evidence>
<comment type="caution">
    <text evidence="2">The sequence shown here is derived from an EMBL/GenBank/DDBJ whole genome shotgun (WGS) entry which is preliminary data.</text>
</comment>
<protein>
    <submittedName>
        <fullName evidence="2">Uncharacterized protein</fullName>
    </submittedName>
</protein>
<gene>
    <name evidence="2" type="ORF">BCR41DRAFT_367720</name>
</gene>
<sequence>MSSATVTVTTAMSVSTTSETTNDAGNTNVVETTNATATTTTARIDDVNAIKTTITTKAKVSTTGPVRHSVRVVQQQRIFSPYPLPKKDTLLLTRHFPESKHQRQKSSYFQVVEAQHGKSNRGRSGQGRTRLTLEAFDYRMYMAFDFAVGPLKVWDITFKIEGEKGDKGQRRKERRRRCRVALTRRVLGSYAFQYSGKKKSHSSHAMPCHATQARYSLRKQDMEGEHMCMTFGGLVKNIEICVSQWTESSVHVDLIPW</sequence>
<evidence type="ECO:0000313" key="2">
    <source>
        <dbReference type="EMBL" id="ORZ27370.1"/>
    </source>
</evidence>
<dbReference type="EMBL" id="MCFF01000004">
    <property type="protein sequence ID" value="ORZ27370.1"/>
    <property type="molecule type" value="Genomic_DNA"/>
</dbReference>
<keyword evidence="3" id="KW-1185">Reference proteome</keyword>
<feature type="region of interest" description="Disordered" evidence="1">
    <location>
        <begin position="1"/>
        <end position="27"/>
    </location>
</feature>
<organism evidence="2 3">
    <name type="scientific">Lobosporangium transversale</name>
    <dbReference type="NCBI Taxonomy" id="64571"/>
    <lineage>
        <taxon>Eukaryota</taxon>
        <taxon>Fungi</taxon>
        <taxon>Fungi incertae sedis</taxon>
        <taxon>Mucoromycota</taxon>
        <taxon>Mortierellomycotina</taxon>
        <taxon>Mortierellomycetes</taxon>
        <taxon>Mortierellales</taxon>
        <taxon>Mortierellaceae</taxon>
        <taxon>Lobosporangium</taxon>
    </lineage>
</organism>
<reference evidence="2 3" key="1">
    <citation type="submission" date="2016-07" db="EMBL/GenBank/DDBJ databases">
        <title>Pervasive Adenine N6-methylation of Active Genes in Fungi.</title>
        <authorList>
            <consortium name="DOE Joint Genome Institute"/>
            <person name="Mondo S.J."/>
            <person name="Dannebaum R.O."/>
            <person name="Kuo R.C."/>
            <person name="Labutti K."/>
            <person name="Haridas S."/>
            <person name="Kuo A."/>
            <person name="Salamov A."/>
            <person name="Ahrendt S.R."/>
            <person name="Lipzen A."/>
            <person name="Sullivan W."/>
            <person name="Andreopoulos W.B."/>
            <person name="Clum A."/>
            <person name="Lindquist E."/>
            <person name="Daum C."/>
            <person name="Ramamoorthy G.K."/>
            <person name="Gryganskyi A."/>
            <person name="Culley D."/>
            <person name="Magnuson J.K."/>
            <person name="James T.Y."/>
            <person name="O'Malley M.A."/>
            <person name="Stajich J.E."/>
            <person name="Spatafora J.W."/>
            <person name="Visel A."/>
            <person name="Grigoriev I.V."/>
        </authorList>
    </citation>
    <scope>NUCLEOTIDE SEQUENCE [LARGE SCALE GENOMIC DNA]</scope>
    <source>
        <strain evidence="2 3">NRRL 3116</strain>
    </source>
</reference>
<name>A0A1Y2GYI6_9FUNG</name>
<evidence type="ECO:0000256" key="1">
    <source>
        <dbReference type="SAM" id="MobiDB-lite"/>
    </source>
</evidence>
<dbReference type="Proteomes" id="UP000193648">
    <property type="component" value="Unassembled WGS sequence"/>
</dbReference>
<proteinExistence type="predicted"/>
<dbReference type="GeneID" id="33568171"/>
<accession>A0A1Y2GYI6</accession>